<feature type="transmembrane region" description="Helical" evidence="7">
    <location>
        <begin position="6"/>
        <end position="26"/>
    </location>
</feature>
<keyword evidence="4" id="KW-0067">ATP-binding</keyword>
<dbReference type="InterPro" id="IPR050173">
    <property type="entry name" value="ABC_transporter_C-like"/>
</dbReference>
<dbReference type="InterPro" id="IPR027417">
    <property type="entry name" value="P-loop_NTPase"/>
</dbReference>
<evidence type="ECO:0000256" key="1">
    <source>
        <dbReference type="ARBA" id="ARBA00022448"/>
    </source>
</evidence>
<keyword evidence="10" id="KW-1185">Reference proteome</keyword>
<evidence type="ECO:0000256" key="7">
    <source>
        <dbReference type="SAM" id="Phobius"/>
    </source>
</evidence>
<dbReference type="Pfam" id="PF00664">
    <property type="entry name" value="ABC_membrane"/>
    <property type="match status" value="1"/>
</dbReference>
<keyword evidence="5 7" id="KW-1133">Transmembrane helix</keyword>
<dbReference type="GO" id="GO:0005524">
    <property type="term" value="F:ATP binding"/>
    <property type="evidence" value="ECO:0007669"/>
    <property type="project" value="UniProtKB-KW"/>
</dbReference>
<dbReference type="EMBL" id="JACMSC010000005">
    <property type="protein sequence ID" value="KAG6521773.1"/>
    <property type="molecule type" value="Genomic_DNA"/>
</dbReference>
<dbReference type="Pfam" id="PF00005">
    <property type="entry name" value="ABC_tran"/>
    <property type="match status" value="1"/>
</dbReference>
<reference evidence="9 10" key="1">
    <citation type="submission" date="2020-08" db="EMBL/GenBank/DDBJ databases">
        <title>Plant Genome Project.</title>
        <authorList>
            <person name="Zhang R.-G."/>
        </authorList>
    </citation>
    <scope>NUCLEOTIDE SEQUENCE [LARGE SCALE GENOMIC DNA]</scope>
    <source>
        <tissue evidence="9">Rhizome</tissue>
    </source>
</reference>
<dbReference type="Gene3D" id="3.40.50.300">
    <property type="entry name" value="P-loop containing nucleotide triphosphate hydrolases"/>
    <property type="match status" value="1"/>
</dbReference>
<accession>A0A8J5LN76</accession>
<dbReference type="AlphaFoldDB" id="A0A8J5LN76"/>
<name>A0A8J5LN76_ZINOF</name>
<protein>
    <recommendedName>
        <fullName evidence="8">ABC transmembrane type-1 domain-containing protein</fullName>
    </recommendedName>
</protein>
<proteinExistence type="predicted"/>
<comment type="caution">
    <text evidence="9">The sequence shown here is derived from an EMBL/GenBank/DDBJ whole genome shotgun (WGS) entry which is preliminary data.</text>
</comment>
<evidence type="ECO:0000256" key="2">
    <source>
        <dbReference type="ARBA" id="ARBA00022692"/>
    </source>
</evidence>
<evidence type="ECO:0000313" key="10">
    <source>
        <dbReference type="Proteomes" id="UP000734854"/>
    </source>
</evidence>
<evidence type="ECO:0000313" key="9">
    <source>
        <dbReference type="EMBL" id="KAG6521773.1"/>
    </source>
</evidence>
<dbReference type="Proteomes" id="UP000734854">
    <property type="component" value="Unassembled WGS sequence"/>
</dbReference>
<dbReference type="GO" id="GO:0016887">
    <property type="term" value="F:ATP hydrolysis activity"/>
    <property type="evidence" value="ECO:0007669"/>
    <property type="project" value="InterPro"/>
</dbReference>
<evidence type="ECO:0000256" key="6">
    <source>
        <dbReference type="ARBA" id="ARBA00023136"/>
    </source>
</evidence>
<dbReference type="InterPro" id="IPR003439">
    <property type="entry name" value="ABC_transporter-like_ATP-bd"/>
</dbReference>
<keyword evidence="6 7" id="KW-0472">Membrane</keyword>
<dbReference type="Gene3D" id="1.20.1560.10">
    <property type="entry name" value="ABC transporter type 1, transmembrane domain"/>
    <property type="match status" value="1"/>
</dbReference>
<keyword evidence="3" id="KW-0547">Nucleotide-binding</keyword>
<gene>
    <name evidence="9" type="ORF">ZIOFF_018899</name>
</gene>
<evidence type="ECO:0000259" key="8">
    <source>
        <dbReference type="PROSITE" id="PS50929"/>
    </source>
</evidence>
<keyword evidence="2 7" id="KW-0812">Transmembrane</keyword>
<feature type="transmembrane region" description="Helical" evidence="7">
    <location>
        <begin position="97"/>
        <end position="118"/>
    </location>
</feature>
<dbReference type="InterPro" id="IPR011527">
    <property type="entry name" value="ABC1_TM_dom"/>
</dbReference>
<organism evidence="9 10">
    <name type="scientific">Zingiber officinale</name>
    <name type="common">Ginger</name>
    <name type="synonym">Amomum zingiber</name>
    <dbReference type="NCBI Taxonomy" id="94328"/>
    <lineage>
        <taxon>Eukaryota</taxon>
        <taxon>Viridiplantae</taxon>
        <taxon>Streptophyta</taxon>
        <taxon>Embryophyta</taxon>
        <taxon>Tracheophyta</taxon>
        <taxon>Spermatophyta</taxon>
        <taxon>Magnoliopsida</taxon>
        <taxon>Liliopsida</taxon>
        <taxon>Zingiberales</taxon>
        <taxon>Zingiberaceae</taxon>
        <taxon>Zingiber</taxon>
    </lineage>
</organism>
<dbReference type="GO" id="GO:0140359">
    <property type="term" value="F:ABC-type transporter activity"/>
    <property type="evidence" value="ECO:0007669"/>
    <property type="project" value="InterPro"/>
</dbReference>
<dbReference type="PROSITE" id="PS50929">
    <property type="entry name" value="ABC_TM1F"/>
    <property type="match status" value="1"/>
</dbReference>
<dbReference type="PANTHER" id="PTHR24223">
    <property type="entry name" value="ATP-BINDING CASSETTE SUB-FAMILY C"/>
    <property type="match status" value="1"/>
</dbReference>
<sequence>MVSLGNDSLLCCLIGAIILVSQQYYISTSRELSRLLGVCRAPVIQHFAESLSGSVSVRSFDQENEFVNTNYNLSNDFSRIQFHIAGAMEWLSFRLDILSILTFAFSLIFLICMPYGIINPGIAGLAVTYGLKFDGIQTSFIWILCNLENKIISVERILQYSSIPSEPPLIVEDNRPDHSWPSKGEIDIVNIQVRYGLTMPFILRGLTCTFPGGKKTGIVGRTGSGKSTLIQTIFRIIDPAVGHIFIDGTDISTIGLHDLRSRLGIIPQEPIMFQGTLRNNLDPLDEHTDEEIWEVLHLTNPSSDSVTFFIVLKEYFID</sequence>
<dbReference type="GO" id="GO:0016020">
    <property type="term" value="C:membrane"/>
    <property type="evidence" value="ECO:0007669"/>
    <property type="project" value="InterPro"/>
</dbReference>
<dbReference type="SUPFAM" id="SSF52540">
    <property type="entry name" value="P-loop containing nucleoside triphosphate hydrolases"/>
    <property type="match status" value="1"/>
</dbReference>
<evidence type="ECO:0000256" key="5">
    <source>
        <dbReference type="ARBA" id="ARBA00022989"/>
    </source>
</evidence>
<dbReference type="InterPro" id="IPR036640">
    <property type="entry name" value="ABC1_TM_sf"/>
</dbReference>
<feature type="domain" description="ABC transmembrane type-1" evidence="8">
    <location>
        <begin position="8"/>
        <end position="129"/>
    </location>
</feature>
<evidence type="ECO:0000256" key="3">
    <source>
        <dbReference type="ARBA" id="ARBA00022741"/>
    </source>
</evidence>
<evidence type="ECO:0000256" key="4">
    <source>
        <dbReference type="ARBA" id="ARBA00022840"/>
    </source>
</evidence>
<dbReference type="PANTHER" id="PTHR24223:SF181">
    <property type="entry name" value="ABC TRANSPORTER C FAMILY MEMBER 3"/>
    <property type="match status" value="1"/>
</dbReference>
<dbReference type="SUPFAM" id="SSF90123">
    <property type="entry name" value="ABC transporter transmembrane region"/>
    <property type="match status" value="1"/>
</dbReference>
<keyword evidence="1" id="KW-0813">Transport</keyword>